<comment type="caution">
    <text evidence="2">The sequence shown here is derived from an EMBL/GenBank/DDBJ whole genome shotgun (WGS) entry which is preliminary data.</text>
</comment>
<keyword evidence="1" id="KW-0812">Transmembrane</keyword>
<dbReference type="Proteomes" id="UP000581688">
    <property type="component" value="Unassembled WGS sequence"/>
</dbReference>
<organism evidence="2 3">
    <name type="scientific">Salirhabdus euzebyi</name>
    <dbReference type="NCBI Taxonomy" id="394506"/>
    <lineage>
        <taxon>Bacteria</taxon>
        <taxon>Bacillati</taxon>
        <taxon>Bacillota</taxon>
        <taxon>Bacilli</taxon>
        <taxon>Bacillales</taxon>
        <taxon>Bacillaceae</taxon>
        <taxon>Salirhabdus</taxon>
    </lineage>
</organism>
<reference evidence="2 3" key="1">
    <citation type="submission" date="2020-08" db="EMBL/GenBank/DDBJ databases">
        <title>Genomic Encyclopedia of Type Strains, Phase IV (KMG-IV): sequencing the most valuable type-strain genomes for metagenomic binning, comparative biology and taxonomic classification.</title>
        <authorList>
            <person name="Goeker M."/>
        </authorList>
    </citation>
    <scope>NUCLEOTIDE SEQUENCE [LARGE SCALE GENOMIC DNA]</scope>
    <source>
        <strain evidence="2 3">DSM 19612</strain>
    </source>
</reference>
<name>A0A841Q656_9BACI</name>
<dbReference type="AlphaFoldDB" id="A0A841Q656"/>
<proteinExistence type="predicted"/>
<evidence type="ECO:0000313" key="3">
    <source>
        <dbReference type="Proteomes" id="UP000581688"/>
    </source>
</evidence>
<keyword evidence="1" id="KW-1133">Transmembrane helix</keyword>
<dbReference type="RefSeq" id="WP_174496611.1">
    <property type="nucleotide sequence ID" value="NZ_CADDWK010000008.1"/>
</dbReference>
<protein>
    <submittedName>
        <fullName evidence="2">Uncharacterized protein</fullName>
    </submittedName>
</protein>
<evidence type="ECO:0000313" key="2">
    <source>
        <dbReference type="EMBL" id="MBB6453844.1"/>
    </source>
</evidence>
<evidence type="ECO:0000256" key="1">
    <source>
        <dbReference type="SAM" id="Phobius"/>
    </source>
</evidence>
<keyword evidence="3" id="KW-1185">Reference proteome</keyword>
<keyword evidence="1" id="KW-0472">Membrane</keyword>
<sequence length="119" mass="13505">MKKIFILSLSLITIIISLIILNNYLNPNVEGSIKDRYKWMKNVQVLQTDWYGSEGLTFFVAKSLNNNEIDFCKGYVSKNIFQTKTTRRGCVPLSKSIVNEGVVGTSTFNGKLSRSMQED</sequence>
<dbReference type="EMBL" id="JACHGH010000006">
    <property type="protein sequence ID" value="MBB6453844.1"/>
    <property type="molecule type" value="Genomic_DNA"/>
</dbReference>
<gene>
    <name evidence="2" type="ORF">HNQ94_002295</name>
</gene>
<accession>A0A841Q656</accession>
<feature type="transmembrane region" description="Helical" evidence="1">
    <location>
        <begin position="6"/>
        <end position="25"/>
    </location>
</feature>